<dbReference type="STRING" id="1263831.F543_16410"/>
<accession>A0A3R8ME83</accession>
<dbReference type="Pfam" id="PF11739">
    <property type="entry name" value="YdbH-like"/>
    <property type="match status" value="1"/>
</dbReference>
<dbReference type="Proteomes" id="UP000276010">
    <property type="component" value="Unassembled WGS sequence"/>
</dbReference>
<protein>
    <submittedName>
        <fullName evidence="1">YdbH family protein</fullName>
    </submittedName>
</protein>
<gene>
    <name evidence="1" type="ORF">EIM44_08010</name>
</gene>
<dbReference type="RefSeq" id="WP_125135078.1">
    <property type="nucleotide sequence ID" value="NZ_RRUC01000035.1"/>
</dbReference>
<proteinExistence type="predicted"/>
<evidence type="ECO:0000313" key="1">
    <source>
        <dbReference type="EMBL" id="RRN02323.1"/>
    </source>
</evidence>
<name>A0A3R8ME83_BIBTR</name>
<dbReference type="NCBIfam" id="NF007971">
    <property type="entry name" value="PRK10695.1"/>
    <property type="match status" value="1"/>
</dbReference>
<dbReference type="AlphaFoldDB" id="A0A3R8ME83"/>
<reference evidence="1 2" key="1">
    <citation type="submission" date="2018-11" db="EMBL/GenBank/DDBJ databases">
        <title>Whole genome sequence of Bibersteinia trehalosi strain OADDL-BT1 an multidrug resistant pathogen isolate.</title>
        <authorList>
            <person name="Couger M."/>
            <person name="Ramachandran A."/>
        </authorList>
    </citation>
    <scope>NUCLEOTIDE SEQUENCE [LARGE SCALE GENOMIC DNA]</scope>
    <source>
        <strain evidence="1 2">OADDL-BT1</strain>
    </source>
</reference>
<comment type="caution">
    <text evidence="1">The sequence shown here is derived from an EMBL/GenBank/DDBJ whole genome shotgun (WGS) entry which is preliminary data.</text>
</comment>
<organism evidence="1 2">
    <name type="scientific">Bibersteinia trehalosi</name>
    <name type="common">Pasteurella trehalosi</name>
    <dbReference type="NCBI Taxonomy" id="47735"/>
    <lineage>
        <taxon>Bacteria</taxon>
        <taxon>Pseudomonadati</taxon>
        <taxon>Pseudomonadota</taxon>
        <taxon>Gammaproteobacteria</taxon>
        <taxon>Pasteurellales</taxon>
        <taxon>Pasteurellaceae</taxon>
        <taxon>Bibersteinia</taxon>
    </lineage>
</organism>
<dbReference type="InterPro" id="IPR021730">
    <property type="entry name" value="YdbH"/>
</dbReference>
<sequence>MIIRRTLLILAALLAVLLASGAALMTGSQLSSALNLVLPEEWRIETPLGLEADLEKAQLPTFTLHYQHCPLLSATQLKVQWWQTQQIQLQSAEIDYHCLSMLLSRNAQSSSENASTTLSSLMALLPEGEAAIKQLHWKNLPDDLPPHLHGLLASPSEIRFAFFQQKLTAYIGQALLNLTAELQHNQLGLQAHYQLADSEQHHLSAQATLADSLTQLPLNLNATYRWQLPETRIALPDLQQGNVQLVWQIEDDTLQGNLVLQSASNTQNQLLLPFKLNAQHLQIEQARIDWDLIPEFPLRAFINATFTPKSFRVDDLLPIETAVRISLLSQNAKGKGNVVINNLAGRIEADKLSLPLQITGNIKYDDYILYSTIPLDIQGSWQDLQLKFLPKALLRLTGTERFLTIHDLRFPLAGIRVDKYGISGRLQSIFRGESPDFKNIEIHLDGYAKNFKAGALSFFQTPNEKNAVKDQWNWRFWGNTQFNTLKSRLNVAGRGNWHKNLIRLNEFKGELAQIKQNGITIPKTELTLQKPIKFWYERFELDGSVRLTAPKIAFDYGGELEQPTADLSFNGETENLKLKGILHAGKLGPIRLFARRHLTKNASDLIGRLYWAEQPANVFQSLFPFRHHWVITQGSIKGETAFSANAKRGLIAGGHFAIRQGAVSLPSGELKGIEFSLPYQFKQGAFALGLKQPVAVKIAEINLGLPITNVSAKVQGYYPYTPRKPLQLRELSMQLLDGSLNVERFALPQTQVAQLNLSQINLAKILEFAQYQQINLTGRINGKFPFWLSGKPCYICNGSISQSGKSHLKFTPELMQAIQKAGYTERILSYTVNDSLLNEFSATLNLATNGDMQLNAKVRSQLVEHQNTKINIHYHHQENMFALWRLINAGTQLEQRLEHELYKKLDGNK</sequence>
<dbReference type="EMBL" id="RRUC01000035">
    <property type="protein sequence ID" value="RRN02323.1"/>
    <property type="molecule type" value="Genomic_DNA"/>
</dbReference>
<evidence type="ECO:0000313" key="2">
    <source>
        <dbReference type="Proteomes" id="UP000276010"/>
    </source>
</evidence>